<protein>
    <submittedName>
        <fullName evidence="2">Uncharacterized protein</fullName>
    </submittedName>
</protein>
<dbReference type="EnsemblBacteria" id="CAK05737">
    <property type="protein sequence ID" value="CAK05737"/>
    <property type="gene ID" value="RL0247"/>
</dbReference>
<name>Q1MMR5_RHIJ3</name>
<dbReference type="Proteomes" id="UP000006575">
    <property type="component" value="Chromosome"/>
</dbReference>
<organism evidence="2 3">
    <name type="scientific">Rhizobium johnstonii (strain DSM 114642 / LMG 32736 / 3841)</name>
    <name type="common">Rhizobium leguminosarum bv. viciae</name>
    <dbReference type="NCBI Taxonomy" id="216596"/>
    <lineage>
        <taxon>Bacteria</taxon>
        <taxon>Pseudomonadati</taxon>
        <taxon>Pseudomonadota</taxon>
        <taxon>Alphaproteobacteria</taxon>
        <taxon>Hyphomicrobiales</taxon>
        <taxon>Rhizobiaceae</taxon>
        <taxon>Rhizobium/Agrobacterium group</taxon>
        <taxon>Rhizobium</taxon>
        <taxon>Rhizobium johnstonii</taxon>
    </lineage>
</organism>
<accession>Q1MMR5</accession>
<evidence type="ECO:0000256" key="1">
    <source>
        <dbReference type="SAM" id="MobiDB-lite"/>
    </source>
</evidence>
<keyword evidence="3" id="KW-1185">Reference proteome</keyword>
<dbReference type="EMBL" id="AM236080">
    <property type="protein sequence ID" value="CAK05737.1"/>
    <property type="molecule type" value="Genomic_DNA"/>
</dbReference>
<dbReference type="KEGG" id="rle:RL0247"/>
<reference evidence="2 3" key="1">
    <citation type="journal article" date="2006" name="Genome Biol.">
        <title>The genome of Rhizobium leguminosarum has recognizable core and accessory components.</title>
        <authorList>
            <person name="Young J.W."/>
            <person name="Crossman L.C."/>
            <person name="Johnston A.W.B."/>
            <person name="Thomson N.R."/>
            <person name="Ghazoui Z.F."/>
            <person name="Hull K.H."/>
            <person name="Wexler M."/>
            <person name="Curson A.R.J."/>
            <person name="Todd J.D."/>
            <person name="Poole P.S."/>
            <person name="Mauchline T.H."/>
            <person name="East A.K."/>
            <person name="Quail M.A."/>
            <person name="Churcher C."/>
            <person name="Arrowsmith C."/>
            <person name="Cherevach A."/>
            <person name="Chillingworth T."/>
            <person name="Clarke K."/>
            <person name="Cronin A."/>
            <person name="Davis P."/>
            <person name="Fraser A."/>
            <person name="Hance Z."/>
            <person name="Hauser H."/>
            <person name="Jagels K."/>
            <person name="Moule S."/>
            <person name="Mungall K."/>
            <person name="Norbertczak H."/>
            <person name="Rabbinowitsch E."/>
            <person name="Sanders M."/>
            <person name="Simmonds M."/>
            <person name="Whitehead S."/>
            <person name="Parkhill J."/>
        </authorList>
    </citation>
    <scope>NUCLEOTIDE SEQUENCE [LARGE SCALE GENOMIC DNA]</scope>
    <source>
        <strain evidence="3">DSM 114642 / LMG 32736 / 3841</strain>
    </source>
</reference>
<dbReference type="AlphaFoldDB" id="Q1MMR5"/>
<dbReference type="HOGENOM" id="CLU_1968779_0_0_5"/>
<proteinExistence type="predicted"/>
<feature type="region of interest" description="Disordered" evidence="1">
    <location>
        <begin position="104"/>
        <end position="127"/>
    </location>
</feature>
<evidence type="ECO:0000313" key="3">
    <source>
        <dbReference type="Proteomes" id="UP000006575"/>
    </source>
</evidence>
<gene>
    <name evidence="2" type="ordered locus">RL0247</name>
</gene>
<sequence>MVAGLKSLDVFSRRQPTKGGEFRDPEAGEFRDSEVGFFLRPTRRAFARRQSAGYLTLFYQDRPRLVGSIAPAWRPLVKLEGRAFGQTGCLERQAVPLLNARPAKRAAVGSHTPASLAQERNRIPGQG</sequence>
<evidence type="ECO:0000313" key="2">
    <source>
        <dbReference type="EMBL" id="CAK05737.1"/>
    </source>
</evidence>